<feature type="domain" description="Phage shock protein PspC N-terminal" evidence="8">
    <location>
        <begin position="24"/>
        <end position="77"/>
    </location>
</feature>
<organism evidence="9 10">
    <name type="scientific">Mycobacteroides franklinii</name>
    <dbReference type="NCBI Taxonomy" id="948102"/>
    <lineage>
        <taxon>Bacteria</taxon>
        <taxon>Bacillati</taxon>
        <taxon>Actinomycetota</taxon>
        <taxon>Actinomycetes</taxon>
        <taxon>Mycobacteriales</taxon>
        <taxon>Mycobacteriaceae</taxon>
        <taxon>Mycobacteroides</taxon>
    </lineage>
</organism>
<evidence type="ECO:0000256" key="3">
    <source>
        <dbReference type="ARBA" id="ARBA00022692"/>
    </source>
</evidence>
<name>A0A1S1LDL8_9MYCO</name>
<feature type="transmembrane region" description="Helical" evidence="7">
    <location>
        <begin position="112"/>
        <end position="129"/>
    </location>
</feature>
<feature type="transmembrane region" description="Helical" evidence="7">
    <location>
        <begin position="214"/>
        <end position="236"/>
    </location>
</feature>
<dbReference type="RefSeq" id="WP_070938603.1">
    <property type="nucleotide sequence ID" value="NZ_MLIK01000019.1"/>
</dbReference>
<feature type="transmembrane region" description="Helical" evidence="7">
    <location>
        <begin position="267"/>
        <end position="286"/>
    </location>
</feature>
<dbReference type="OrthoDB" id="3208990at2"/>
<evidence type="ECO:0000256" key="4">
    <source>
        <dbReference type="ARBA" id="ARBA00022989"/>
    </source>
</evidence>
<comment type="subcellular location">
    <subcellularLocation>
        <location evidence="1">Cell membrane</location>
        <topology evidence="1">Single-pass membrane protein</topology>
    </subcellularLocation>
</comment>
<evidence type="ECO:0000313" key="10">
    <source>
        <dbReference type="Proteomes" id="UP000179616"/>
    </source>
</evidence>
<accession>A0A1S1LDL8</accession>
<feature type="region of interest" description="Disordered" evidence="6">
    <location>
        <begin position="137"/>
        <end position="156"/>
    </location>
</feature>
<feature type="transmembrane region" description="Helical" evidence="7">
    <location>
        <begin position="87"/>
        <end position="106"/>
    </location>
</feature>
<evidence type="ECO:0000256" key="5">
    <source>
        <dbReference type="ARBA" id="ARBA00023136"/>
    </source>
</evidence>
<reference evidence="9 10" key="1">
    <citation type="submission" date="2016-10" db="EMBL/GenBank/DDBJ databases">
        <title>Evaluation of Human, Veterinary and Environmental Mycobacterium chelonae Isolates by Core Genome Phylogenomic Analysis, Targeted Gene Comparison, and Anti-microbial Susceptibility Patterns: A Tale of Mistaken Identities.</title>
        <authorList>
            <person name="Fogelson S.B."/>
            <person name="Camus A.C."/>
            <person name="Lorenz W."/>
            <person name="Vasireddy R."/>
            <person name="Vasireddy S."/>
            <person name="Smith T."/>
            <person name="Brown-Elliott B.A."/>
            <person name="Wallace R.J.Jr."/>
            <person name="Hasan N.A."/>
            <person name="Reischl U."/>
            <person name="Sanchez S."/>
        </authorList>
    </citation>
    <scope>NUCLEOTIDE SEQUENCE [LARGE SCALE GENOMIC DNA]</scope>
    <source>
        <strain evidence="9 10">1559</strain>
    </source>
</reference>
<dbReference type="GeneID" id="57168468"/>
<evidence type="ECO:0000313" key="9">
    <source>
        <dbReference type="EMBL" id="OHU22160.1"/>
    </source>
</evidence>
<keyword evidence="3 7" id="KW-0812">Transmembrane</keyword>
<evidence type="ECO:0000259" key="8">
    <source>
        <dbReference type="Pfam" id="PF04024"/>
    </source>
</evidence>
<dbReference type="PANTHER" id="PTHR33885:SF3">
    <property type="entry name" value="PHAGE SHOCK PROTEIN C"/>
    <property type="match status" value="1"/>
</dbReference>
<evidence type="ECO:0000256" key="6">
    <source>
        <dbReference type="SAM" id="MobiDB-lite"/>
    </source>
</evidence>
<dbReference type="STRING" id="948102.BKG76_16775"/>
<sequence length="390" mass="41110">MDTDTTTKRTPSSTLGDMWRTRPLRLPGHGKLAGIAAGIGYRYNVDPLLVRVIFVVTTIFGGAGAIMYVACWLLMPTARYTTPYHESKVKMVFWIIVLLLLGGPFIDPDRDPWGFVSAAVLLGGWYLLYQRQTEPPSAPAASADQPPVTTDDQSDTVTAPVDVTTTEAGPLSVPLPPPPPTWNPPGMSPFAWDLPDPTPLPAPPAKPKSRVAPVTIGAMLIVSAVLVAIGLLGGSWVTPVEVTAAALVIVGVGMLVGAWLRSGYALLFLAVPLAGFVIVASSIGPLEVSLNIGDQSYRVTEASEIDDYYEVGIGTITLDLTEVTLTGDKTVNLDVGMGDIHVLVPSSMNVRSRCEVSVGSFDCLPSPAGAGPVLTINATANVGSIEVQRV</sequence>
<evidence type="ECO:0000256" key="1">
    <source>
        <dbReference type="ARBA" id="ARBA00004162"/>
    </source>
</evidence>
<keyword evidence="5 7" id="KW-0472">Membrane</keyword>
<feature type="transmembrane region" description="Helical" evidence="7">
    <location>
        <begin position="48"/>
        <end position="75"/>
    </location>
</feature>
<dbReference type="EMBL" id="MLIK01000019">
    <property type="protein sequence ID" value="OHU22160.1"/>
    <property type="molecule type" value="Genomic_DNA"/>
</dbReference>
<dbReference type="InterPro" id="IPR052027">
    <property type="entry name" value="PspC"/>
</dbReference>
<evidence type="ECO:0000256" key="7">
    <source>
        <dbReference type="SAM" id="Phobius"/>
    </source>
</evidence>
<keyword evidence="2" id="KW-1003">Cell membrane</keyword>
<feature type="transmembrane region" description="Helical" evidence="7">
    <location>
        <begin position="242"/>
        <end position="260"/>
    </location>
</feature>
<evidence type="ECO:0000256" key="2">
    <source>
        <dbReference type="ARBA" id="ARBA00022475"/>
    </source>
</evidence>
<dbReference type="Proteomes" id="UP000179616">
    <property type="component" value="Unassembled WGS sequence"/>
</dbReference>
<dbReference type="AlphaFoldDB" id="A0A1S1LDL8"/>
<protein>
    <recommendedName>
        <fullName evidence="8">Phage shock protein PspC N-terminal domain-containing protein</fullName>
    </recommendedName>
</protein>
<dbReference type="InterPro" id="IPR007168">
    <property type="entry name" value="Phageshock_PspC_N"/>
</dbReference>
<proteinExistence type="predicted"/>
<keyword evidence="4 7" id="KW-1133">Transmembrane helix</keyword>
<comment type="caution">
    <text evidence="9">The sequence shown here is derived from an EMBL/GenBank/DDBJ whole genome shotgun (WGS) entry which is preliminary data.</text>
</comment>
<dbReference type="GO" id="GO:0005886">
    <property type="term" value="C:plasma membrane"/>
    <property type="evidence" value="ECO:0007669"/>
    <property type="project" value="UniProtKB-SubCell"/>
</dbReference>
<gene>
    <name evidence="9" type="ORF">BKG76_16775</name>
</gene>
<dbReference type="PANTHER" id="PTHR33885">
    <property type="entry name" value="PHAGE SHOCK PROTEIN C"/>
    <property type="match status" value="1"/>
</dbReference>
<dbReference type="Pfam" id="PF04024">
    <property type="entry name" value="PspC"/>
    <property type="match status" value="1"/>
</dbReference>